<feature type="compositionally biased region" description="Polar residues" evidence="1">
    <location>
        <begin position="362"/>
        <end position="372"/>
    </location>
</feature>
<gene>
    <name evidence="2" type="ORF">BPOR_0635g00010</name>
</gene>
<dbReference type="EMBL" id="PQXO01000634">
    <property type="protein sequence ID" value="TGO83511.1"/>
    <property type="molecule type" value="Genomic_DNA"/>
</dbReference>
<feature type="region of interest" description="Disordered" evidence="1">
    <location>
        <begin position="210"/>
        <end position="249"/>
    </location>
</feature>
<dbReference type="AlphaFoldDB" id="A0A4Z1KBG2"/>
<dbReference type="Proteomes" id="UP000297280">
    <property type="component" value="Unassembled WGS sequence"/>
</dbReference>
<proteinExistence type="predicted"/>
<organism evidence="2 3">
    <name type="scientific">Botrytis porri</name>
    <dbReference type="NCBI Taxonomy" id="87229"/>
    <lineage>
        <taxon>Eukaryota</taxon>
        <taxon>Fungi</taxon>
        <taxon>Dikarya</taxon>
        <taxon>Ascomycota</taxon>
        <taxon>Pezizomycotina</taxon>
        <taxon>Leotiomycetes</taxon>
        <taxon>Helotiales</taxon>
        <taxon>Sclerotiniaceae</taxon>
        <taxon>Botrytis</taxon>
    </lineage>
</organism>
<evidence type="ECO:0000313" key="2">
    <source>
        <dbReference type="EMBL" id="TGO83511.1"/>
    </source>
</evidence>
<evidence type="ECO:0000313" key="3">
    <source>
        <dbReference type="Proteomes" id="UP000297280"/>
    </source>
</evidence>
<accession>A0A4Z1KBG2</accession>
<comment type="caution">
    <text evidence="2">The sequence shown here is derived from an EMBL/GenBank/DDBJ whole genome shotgun (WGS) entry which is preliminary data.</text>
</comment>
<sequence length="394" mass="44438">MLSDSEIRKMKVAPLVDIEMRMRYSRDGNIRRSHSLCIDGLTTPHKPLLMLSEKYIASHAPNRRELYDRPNCPQQMNAYGELLDNKYGKPLSDYHRATIHLNMARCFLDCLDKNICSQDDLLYLIEYHFKSAHGWATAVIDRRKLDITSDECVPFNDIINAADDIKDSLYARKIQMDALNKDNMVDVIPGSSEPMLPSEVVDDNVLEWSQNSETPKSRSSEQLADIGAQDDLDGGDTSTVRGTDDKVNNFDSDLEEVGYENIIAKAKQPAPIDVDQLYSQTDVRMVHGFMHFLVHDKLGICNLMNGYLDRMDAALELGEPEFKIIRDASAMMALNVRDDGSGRAVPPGSSPDTPSPPFIPIASTSPIRTHSNNTERESRKKRKFAKDDEEDEIL</sequence>
<evidence type="ECO:0000256" key="1">
    <source>
        <dbReference type="SAM" id="MobiDB-lite"/>
    </source>
</evidence>
<keyword evidence="3" id="KW-1185">Reference proteome</keyword>
<protein>
    <submittedName>
        <fullName evidence="2">Uncharacterized protein</fullName>
    </submittedName>
</protein>
<reference evidence="2 3" key="1">
    <citation type="submission" date="2017-12" db="EMBL/GenBank/DDBJ databases">
        <title>Comparative genomics of Botrytis spp.</title>
        <authorList>
            <person name="Valero-Jimenez C.A."/>
            <person name="Tapia P."/>
            <person name="Veloso J."/>
            <person name="Silva-Moreno E."/>
            <person name="Staats M."/>
            <person name="Valdes J.H."/>
            <person name="Van Kan J.A.L."/>
        </authorList>
    </citation>
    <scope>NUCLEOTIDE SEQUENCE [LARGE SCALE GENOMIC DNA]</scope>
    <source>
        <strain evidence="2 3">MUCL3349</strain>
    </source>
</reference>
<feature type="region of interest" description="Disordered" evidence="1">
    <location>
        <begin position="338"/>
        <end position="394"/>
    </location>
</feature>
<name>A0A4Z1KBG2_9HELO</name>